<reference evidence="1 2" key="1">
    <citation type="journal article" date="2014" name="Genome Announc.">
        <title>Draft Genome Sequence of Lutibaculum baratangense Strain AMV1T, Isolated from a Mud Volcano in Andamans, India.</title>
        <authorList>
            <person name="Singh A."/>
            <person name="Sreenivas A."/>
            <person name="Sathyanarayana Reddy G."/>
            <person name="Pinnaka A.K."/>
            <person name="Shivaji S."/>
        </authorList>
    </citation>
    <scope>NUCLEOTIDE SEQUENCE [LARGE SCALE GENOMIC DNA]</scope>
    <source>
        <strain evidence="1 2">AMV1</strain>
    </source>
</reference>
<gene>
    <name evidence="1" type="ORF">N177_3351</name>
</gene>
<comment type="caution">
    <text evidence="1">The sequence shown here is derived from an EMBL/GenBank/DDBJ whole genome shotgun (WGS) entry which is preliminary data.</text>
</comment>
<dbReference type="Proteomes" id="UP000017819">
    <property type="component" value="Unassembled WGS sequence"/>
</dbReference>
<name>V4T9W1_9HYPH</name>
<dbReference type="EMBL" id="AWXZ01000039">
    <property type="protein sequence ID" value="ESR23283.1"/>
    <property type="molecule type" value="Genomic_DNA"/>
</dbReference>
<dbReference type="AlphaFoldDB" id="V4T9W1"/>
<protein>
    <submittedName>
        <fullName evidence="1">Uncharacterized protein</fullName>
    </submittedName>
</protein>
<keyword evidence="2" id="KW-1185">Reference proteome</keyword>
<sequence length="77" mass="8234">MKVLRLILPILTCYAADLVVFDGQYFGRFAMQFEAVAAANSLTGAGSAFAGAWRPPDPGAYLSEAGLCRIDKARFAC</sequence>
<accession>V4T9W1</accession>
<evidence type="ECO:0000313" key="1">
    <source>
        <dbReference type="EMBL" id="ESR23283.1"/>
    </source>
</evidence>
<dbReference type="RefSeq" id="WP_023433469.1">
    <property type="nucleotide sequence ID" value="NZ_AWXZ01000039.1"/>
</dbReference>
<evidence type="ECO:0000313" key="2">
    <source>
        <dbReference type="Proteomes" id="UP000017819"/>
    </source>
</evidence>
<proteinExistence type="predicted"/>
<organism evidence="1 2">
    <name type="scientific">Lutibaculum baratangense AMV1</name>
    <dbReference type="NCBI Taxonomy" id="631454"/>
    <lineage>
        <taxon>Bacteria</taxon>
        <taxon>Pseudomonadati</taxon>
        <taxon>Pseudomonadota</taxon>
        <taxon>Alphaproteobacteria</taxon>
        <taxon>Hyphomicrobiales</taxon>
        <taxon>Tepidamorphaceae</taxon>
        <taxon>Lutibaculum</taxon>
    </lineage>
</organism>